<protein>
    <submittedName>
        <fullName evidence="2">Uncharacterized protein</fullName>
    </submittedName>
</protein>
<gene>
    <name evidence="2" type="ORF">GJR96_04375</name>
</gene>
<keyword evidence="3" id="KW-1185">Reference proteome</keyword>
<keyword evidence="1" id="KW-1133">Transmembrane helix</keyword>
<keyword evidence="1" id="KW-0472">Membrane</keyword>
<proteinExistence type="predicted"/>
<evidence type="ECO:0000313" key="3">
    <source>
        <dbReference type="Proteomes" id="UP000439022"/>
    </source>
</evidence>
<name>A0A6A8GD23_9EURY</name>
<evidence type="ECO:0000256" key="1">
    <source>
        <dbReference type="SAM" id="Phobius"/>
    </source>
</evidence>
<sequence>MVEVAAWLWLFVPIWLIVSVLAGIDAGKNSSQNAFIWALSVFVGGILGLLLYINLGRDQYGEETTAASDLPTQRGLTTCPNCQSLEDTEREVCRVCGEPL</sequence>
<keyword evidence="1" id="KW-0812">Transmembrane</keyword>
<evidence type="ECO:0000313" key="2">
    <source>
        <dbReference type="EMBL" id="MRX21194.1"/>
    </source>
</evidence>
<comment type="caution">
    <text evidence="2">The sequence shown here is derived from an EMBL/GenBank/DDBJ whole genome shotgun (WGS) entry which is preliminary data.</text>
</comment>
<dbReference type="EMBL" id="WKJO01000001">
    <property type="protein sequence ID" value="MRX21194.1"/>
    <property type="molecule type" value="Genomic_DNA"/>
</dbReference>
<dbReference type="Proteomes" id="UP000439022">
    <property type="component" value="Unassembled WGS sequence"/>
</dbReference>
<organism evidence="2 3">
    <name type="scientific">Haloferax litoreum</name>
    <dbReference type="NCBI Taxonomy" id="2666140"/>
    <lineage>
        <taxon>Archaea</taxon>
        <taxon>Methanobacteriati</taxon>
        <taxon>Methanobacteriota</taxon>
        <taxon>Stenosarchaea group</taxon>
        <taxon>Halobacteria</taxon>
        <taxon>Halobacteriales</taxon>
        <taxon>Haloferacaceae</taxon>
        <taxon>Haloferax</taxon>
    </lineage>
</organism>
<feature type="transmembrane region" description="Helical" evidence="1">
    <location>
        <begin position="6"/>
        <end position="27"/>
    </location>
</feature>
<accession>A0A6A8GD23</accession>
<feature type="transmembrane region" description="Helical" evidence="1">
    <location>
        <begin position="34"/>
        <end position="53"/>
    </location>
</feature>
<reference evidence="2 3" key="1">
    <citation type="submission" date="2019-11" db="EMBL/GenBank/DDBJ databases">
        <title>Whole genome sequence of Haloferax sp. MBLA0076.</title>
        <authorList>
            <person name="Seo M.-J."/>
            <person name="Cho E.-S."/>
        </authorList>
    </citation>
    <scope>NUCLEOTIDE SEQUENCE [LARGE SCALE GENOMIC DNA]</scope>
    <source>
        <strain evidence="2 3">MBLA0076</strain>
    </source>
</reference>
<dbReference type="AlphaFoldDB" id="A0A6A8GD23"/>
<dbReference type="RefSeq" id="WP_151161819.1">
    <property type="nucleotide sequence ID" value="NZ_WKJO01000001.1"/>
</dbReference>